<keyword evidence="1" id="KW-0472">Membrane</keyword>
<evidence type="ECO:0000313" key="2">
    <source>
        <dbReference type="EMBL" id="OAF06678.1"/>
    </source>
</evidence>
<evidence type="ECO:0000256" key="1">
    <source>
        <dbReference type="SAM" id="Phobius"/>
    </source>
</evidence>
<keyword evidence="3" id="KW-1185">Reference proteome</keyword>
<reference evidence="2 3" key="1">
    <citation type="submission" date="2016-03" db="EMBL/GenBank/DDBJ databases">
        <title>Draft Genome Sequence of the Strain BR 10245 (Bradyrhizobium sp.) isolated from nodules of Centrolobium paraense.</title>
        <authorList>
            <person name="Simoes-Araujo J.L.Sr."/>
            <person name="Barauna A.C."/>
            <person name="Silva K."/>
            <person name="Zilli J.E."/>
        </authorList>
    </citation>
    <scope>NUCLEOTIDE SEQUENCE [LARGE SCALE GENOMIC DNA]</scope>
    <source>
        <strain evidence="2 3">BR 10245</strain>
    </source>
</reference>
<organism evidence="2 3">
    <name type="scientific">Bradyrhizobium centrolobii</name>
    <dbReference type="NCBI Taxonomy" id="1505087"/>
    <lineage>
        <taxon>Bacteria</taxon>
        <taxon>Pseudomonadati</taxon>
        <taxon>Pseudomonadota</taxon>
        <taxon>Alphaproteobacteria</taxon>
        <taxon>Hyphomicrobiales</taxon>
        <taxon>Nitrobacteraceae</taxon>
        <taxon>Bradyrhizobium</taxon>
    </lineage>
</organism>
<comment type="caution">
    <text evidence="2">The sequence shown here is derived from an EMBL/GenBank/DDBJ whole genome shotgun (WGS) entry which is preliminary data.</text>
</comment>
<proteinExistence type="predicted"/>
<protein>
    <submittedName>
        <fullName evidence="2">Uncharacterized protein</fullName>
    </submittedName>
</protein>
<sequence>MPDREERAEITLKREATVKQLLRRAARRTRPSQAFSAVPYARETDANREFAPERDADSLVWFLIALPIFMVAHALCVKIGAI</sequence>
<dbReference type="Proteomes" id="UP000076959">
    <property type="component" value="Unassembled WGS sequence"/>
</dbReference>
<accession>A0A176YL63</accession>
<dbReference type="EMBL" id="LUUB01000074">
    <property type="protein sequence ID" value="OAF06678.1"/>
    <property type="molecule type" value="Genomic_DNA"/>
</dbReference>
<dbReference type="STRING" id="1505087.AYJ54_19340"/>
<dbReference type="AlphaFoldDB" id="A0A176YL63"/>
<feature type="transmembrane region" description="Helical" evidence="1">
    <location>
        <begin position="59"/>
        <end position="81"/>
    </location>
</feature>
<keyword evidence="1" id="KW-0812">Transmembrane</keyword>
<gene>
    <name evidence="2" type="ORF">AYJ54_19340</name>
</gene>
<evidence type="ECO:0000313" key="3">
    <source>
        <dbReference type="Proteomes" id="UP000076959"/>
    </source>
</evidence>
<name>A0A176YL63_9BRAD</name>
<keyword evidence="1" id="KW-1133">Transmembrane helix</keyword>